<name>A0A0R1W4T4_9LACO</name>
<dbReference type="PATRIC" id="fig|1423807.3.peg.2206"/>
<gene>
    <name evidence="1" type="ORF">FD16_GL002149</name>
</gene>
<reference evidence="1 2" key="1">
    <citation type="journal article" date="2015" name="Genome Announc.">
        <title>Expanding the biotechnology potential of lactobacilli through comparative genomics of 213 strains and associated genera.</title>
        <authorList>
            <person name="Sun Z."/>
            <person name="Harris H.M."/>
            <person name="McCann A."/>
            <person name="Guo C."/>
            <person name="Argimon S."/>
            <person name="Zhang W."/>
            <person name="Yang X."/>
            <person name="Jeffery I.B."/>
            <person name="Cooney J.C."/>
            <person name="Kagawa T.F."/>
            <person name="Liu W."/>
            <person name="Song Y."/>
            <person name="Salvetti E."/>
            <person name="Wrobel A."/>
            <person name="Rasinkangas P."/>
            <person name="Parkhill J."/>
            <person name="Rea M.C."/>
            <person name="O'Sullivan O."/>
            <person name="Ritari J."/>
            <person name="Douillard F.P."/>
            <person name="Paul Ross R."/>
            <person name="Yang R."/>
            <person name="Briner A.E."/>
            <person name="Felis G.E."/>
            <person name="de Vos W.M."/>
            <person name="Barrangou R."/>
            <person name="Klaenhammer T.R."/>
            <person name="Caufield P.W."/>
            <person name="Cui Y."/>
            <person name="Zhang H."/>
            <person name="O'Toole P.W."/>
        </authorList>
    </citation>
    <scope>NUCLEOTIDE SEQUENCE [LARGE SCALE GENOMIC DNA]</scope>
    <source>
        <strain evidence="1 2">DSM 5007</strain>
    </source>
</reference>
<comment type="caution">
    <text evidence="1">The sequence shown here is derived from an EMBL/GenBank/DDBJ whole genome shotgun (WGS) entry which is preliminary data.</text>
</comment>
<keyword evidence="2" id="KW-1185">Reference proteome</keyword>
<dbReference type="AlphaFoldDB" id="A0A0R1W4T4"/>
<evidence type="ECO:0000313" key="1">
    <source>
        <dbReference type="EMBL" id="KRM12634.1"/>
    </source>
</evidence>
<accession>A0A0R1W4T4</accession>
<dbReference type="RefSeq" id="WP_010621002.1">
    <property type="nucleotide sequence ID" value="NZ_AZGF01000006.1"/>
</dbReference>
<evidence type="ECO:0000313" key="2">
    <source>
        <dbReference type="Proteomes" id="UP000051820"/>
    </source>
</evidence>
<proteinExistence type="predicted"/>
<organism evidence="1 2">
    <name type="scientific">Paucilactobacillus suebicus DSM 5007 = KCTC 3549</name>
    <dbReference type="NCBI Taxonomy" id="1423807"/>
    <lineage>
        <taxon>Bacteria</taxon>
        <taxon>Bacillati</taxon>
        <taxon>Bacillota</taxon>
        <taxon>Bacilli</taxon>
        <taxon>Lactobacillales</taxon>
        <taxon>Lactobacillaceae</taxon>
        <taxon>Paucilactobacillus</taxon>
    </lineage>
</organism>
<dbReference type="OrthoDB" id="2309055at2"/>
<sequence>MQEIPGFLEVLNDEELDQFSDILSKIIDGMYQEIKAADPTWFNKMHQIQSHYLSKMFHDGEKE</sequence>
<protein>
    <submittedName>
        <fullName evidence="1">Uncharacterized protein</fullName>
    </submittedName>
</protein>
<dbReference type="Proteomes" id="UP000051820">
    <property type="component" value="Unassembled WGS sequence"/>
</dbReference>
<dbReference type="STRING" id="1423807.FD16_GL002149"/>
<dbReference type="EMBL" id="AZGF01000006">
    <property type="protein sequence ID" value="KRM12634.1"/>
    <property type="molecule type" value="Genomic_DNA"/>
</dbReference>